<sequence>MARGNVGEIRYGFDAQYIGGRWRPSTSDETLPVIDPATEREIGAVPAGTADDMRAAVAAARTAFDEGPWPRMARKERARYLVRLADALTARKDAIIAQIVAESGALPANAEAVHWVGGMGHLEFCADLAARDLDETMPLSLAPRPGRAPMLGTEVVKRRPVGVVGAITPYNFPFYLNLCKIAPALAMGNTAVLKPSPLTPLEALLFGDLADEIGLPPGVLNIVNAGADGGMAMVEHRGVDLISFTGSDAVGAAIMAAAAPTLKRLVLELGGKSAAIVRADADAAAAAAAVFGLNMAHCGQGCELTTRHLVHRSLRDDYLAAVTDLAGKVRIGGGADPSATLGPLISAAQRERVEGFVAGGLRDGATLVTGGRRPDVTPGFFYEPTILAGVDNRWEVARREIFGPVGVVIDFDTDDEAVAIANDSDYGLAGGIITRDTGAAYRMAERMDTGRVRINGGNGVMSVHSPMGGWKRSGIGVEHGVQGALEFTLAQTISFNAG</sequence>
<feature type="active site" evidence="3">
    <location>
        <position position="268"/>
    </location>
</feature>
<accession>A0ABW1AAZ8</accession>
<keyword evidence="7" id="KW-1185">Reference proteome</keyword>
<evidence type="ECO:0000256" key="3">
    <source>
        <dbReference type="PROSITE-ProRule" id="PRU10007"/>
    </source>
</evidence>
<gene>
    <name evidence="6" type="ORF">ACFPZN_34815</name>
</gene>
<dbReference type="Proteomes" id="UP001596074">
    <property type="component" value="Unassembled WGS sequence"/>
</dbReference>
<evidence type="ECO:0000256" key="2">
    <source>
        <dbReference type="ARBA" id="ARBA00023002"/>
    </source>
</evidence>
<comment type="caution">
    <text evidence="6">The sequence shown here is derived from an EMBL/GenBank/DDBJ whole genome shotgun (WGS) entry which is preliminary data.</text>
</comment>
<evidence type="ECO:0000313" key="6">
    <source>
        <dbReference type="EMBL" id="MFC5750818.1"/>
    </source>
</evidence>
<dbReference type="PANTHER" id="PTHR42804:SF1">
    <property type="entry name" value="ALDEHYDE DEHYDROGENASE-RELATED"/>
    <property type="match status" value="1"/>
</dbReference>
<dbReference type="PROSITE" id="PS00687">
    <property type="entry name" value="ALDEHYDE_DEHYDR_GLU"/>
    <property type="match status" value="1"/>
</dbReference>
<evidence type="ECO:0000313" key="7">
    <source>
        <dbReference type="Proteomes" id="UP001596074"/>
    </source>
</evidence>
<dbReference type="InterPro" id="IPR015590">
    <property type="entry name" value="Aldehyde_DH_dom"/>
</dbReference>
<dbReference type="SUPFAM" id="SSF53720">
    <property type="entry name" value="ALDH-like"/>
    <property type="match status" value="1"/>
</dbReference>
<reference evidence="7" key="1">
    <citation type="journal article" date="2019" name="Int. J. Syst. Evol. Microbiol.">
        <title>The Global Catalogue of Microorganisms (GCM) 10K type strain sequencing project: providing services to taxonomists for standard genome sequencing and annotation.</title>
        <authorList>
            <consortium name="The Broad Institute Genomics Platform"/>
            <consortium name="The Broad Institute Genome Sequencing Center for Infectious Disease"/>
            <person name="Wu L."/>
            <person name="Ma J."/>
        </authorList>
    </citation>
    <scope>NUCLEOTIDE SEQUENCE [LARGE SCALE GENOMIC DNA]</scope>
    <source>
        <strain evidence="7">KCTC 42087</strain>
    </source>
</reference>
<evidence type="ECO:0000256" key="4">
    <source>
        <dbReference type="RuleBase" id="RU003345"/>
    </source>
</evidence>
<dbReference type="EMBL" id="JBHSON010000059">
    <property type="protein sequence ID" value="MFC5750818.1"/>
    <property type="molecule type" value="Genomic_DNA"/>
</dbReference>
<protein>
    <submittedName>
        <fullName evidence="6">Aldehyde dehydrogenase family protein</fullName>
    </submittedName>
</protein>
<comment type="similarity">
    <text evidence="1 4">Belongs to the aldehyde dehydrogenase family.</text>
</comment>
<name>A0ABW1AAZ8_9ACTN</name>
<organism evidence="6 7">
    <name type="scientific">Actinomadura rugatobispora</name>
    <dbReference type="NCBI Taxonomy" id="1994"/>
    <lineage>
        <taxon>Bacteria</taxon>
        <taxon>Bacillati</taxon>
        <taxon>Actinomycetota</taxon>
        <taxon>Actinomycetes</taxon>
        <taxon>Streptosporangiales</taxon>
        <taxon>Thermomonosporaceae</taxon>
        <taxon>Actinomadura</taxon>
    </lineage>
</organism>
<dbReference type="InterPro" id="IPR016162">
    <property type="entry name" value="Ald_DH_N"/>
</dbReference>
<dbReference type="InterPro" id="IPR029510">
    <property type="entry name" value="Ald_DH_CS_GLU"/>
</dbReference>
<dbReference type="RefSeq" id="WP_378286589.1">
    <property type="nucleotide sequence ID" value="NZ_JBHSON010000059.1"/>
</dbReference>
<dbReference type="PANTHER" id="PTHR42804">
    <property type="entry name" value="ALDEHYDE DEHYDROGENASE"/>
    <property type="match status" value="1"/>
</dbReference>
<feature type="domain" description="Aldehyde dehydrogenase" evidence="5">
    <location>
        <begin position="22"/>
        <end position="492"/>
    </location>
</feature>
<dbReference type="Pfam" id="PF00171">
    <property type="entry name" value="Aldedh"/>
    <property type="match status" value="1"/>
</dbReference>
<keyword evidence="2 4" id="KW-0560">Oxidoreductase</keyword>
<evidence type="ECO:0000256" key="1">
    <source>
        <dbReference type="ARBA" id="ARBA00009986"/>
    </source>
</evidence>
<dbReference type="InterPro" id="IPR016163">
    <property type="entry name" value="Ald_DH_C"/>
</dbReference>
<evidence type="ECO:0000259" key="5">
    <source>
        <dbReference type="Pfam" id="PF00171"/>
    </source>
</evidence>
<proteinExistence type="inferred from homology"/>
<dbReference type="InterPro" id="IPR016161">
    <property type="entry name" value="Ald_DH/histidinol_DH"/>
</dbReference>
<dbReference type="Gene3D" id="3.40.309.10">
    <property type="entry name" value="Aldehyde Dehydrogenase, Chain A, domain 2"/>
    <property type="match status" value="1"/>
</dbReference>
<dbReference type="Gene3D" id="3.40.605.10">
    <property type="entry name" value="Aldehyde Dehydrogenase, Chain A, domain 1"/>
    <property type="match status" value="1"/>
</dbReference>